<dbReference type="PANTHER" id="PTHR10039:SF16">
    <property type="entry name" value="GPI INOSITOL-DEACYLASE"/>
    <property type="match status" value="1"/>
</dbReference>
<proteinExistence type="predicted"/>
<organism evidence="3 4">
    <name type="scientific">Knufia obscura</name>
    <dbReference type="NCBI Taxonomy" id="1635080"/>
    <lineage>
        <taxon>Eukaryota</taxon>
        <taxon>Fungi</taxon>
        <taxon>Dikarya</taxon>
        <taxon>Ascomycota</taxon>
        <taxon>Pezizomycotina</taxon>
        <taxon>Eurotiomycetes</taxon>
        <taxon>Chaetothyriomycetidae</taxon>
        <taxon>Chaetothyriales</taxon>
        <taxon>Trichomeriaceae</taxon>
        <taxon>Knufia</taxon>
    </lineage>
</organism>
<evidence type="ECO:0000313" key="4">
    <source>
        <dbReference type="Proteomes" id="UP001334248"/>
    </source>
</evidence>
<dbReference type="InterPro" id="IPR027417">
    <property type="entry name" value="P-loop_NTPase"/>
</dbReference>
<reference evidence="3 4" key="1">
    <citation type="journal article" date="2023" name="Res Sq">
        <title>Genomic and morphological characterization of Knufia obscura isolated from the Mars 2020 spacecraft assembly facility.</title>
        <authorList>
            <person name="Chander A.M."/>
            <person name="Teixeira M.M."/>
            <person name="Singh N.K."/>
            <person name="Williams M.P."/>
            <person name="Parker C.W."/>
            <person name="Leo P."/>
            <person name="Stajich J.E."/>
            <person name="Torok T."/>
            <person name="Tighe S."/>
            <person name="Mason C.E."/>
            <person name="Venkateswaran K."/>
        </authorList>
    </citation>
    <scope>NUCLEOTIDE SEQUENCE [LARGE SCALE GENOMIC DNA]</scope>
    <source>
        <strain evidence="3 4">CCFEE 5817</strain>
    </source>
</reference>
<dbReference type="Gene3D" id="3.40.50.300">
    <property type="entry name" value="P-loop containing nucleotide triphosphate hydrolases"/>
    <property type="match status" value="1"/>
</dbReference>
<dbReference type="Pfam" id="PF24883">
    <property type="entry name" value="NPHP3_N"/>
    <property type="match status" value="1"/>
</dbReference>
<dbReference type="RefSeq" id="XP_064725125.1">
    <property type="nucleotide sequence ID" value="XM_064879172.1"/>
</dbReference>
<dbReference type="GeneID" id="90004233"/>
<comment type="caution">
    <text evidence="3">The sequence shown here is derived from an EMBL/GenBank/DDBJ whole genome shotgun (WGS) entry which is preliminary data.</text>
</comment>
<dbReference type="PANTHER" id="PTHR10039">
    <property type="entry name" value="AMELOGENIN"/>
    <property type="match status" value="1"/>
</dbReference>
<accession>A0ABR0R8V7</accession>
<gene>
    <name evidence="3" type="ORF">PMZ80_010784</name>
</gene>
<name>A0ABR0R8V7_9EURO</name>
<feature type="domain" description="Nephrocystin 3-like N-terminal" evidence="2">
    <location>
        <begin position="201"/>
        <end position="331"/>
    </location>
</feature>
<keyword evidence="4" id="KW-1185">Reference proteome</keyword>
<dbReference type="Proteomes" id="UP001334248">
    <property type="component" value="Unassembled WGS sequence"/>
</dbReference>
<protein>
    <recommendedName>
        <fullName evidence="2">Nephrocystin 3-like N-terminal domain-containing protein</fullName>
    </recommendedName>
</protein>
<dbReference type="InterPro" id="IPR056884">
    <property type="entry name" value="NPHP3-like_N"/>
</dbReference>
<sequence>MDPLSITASILAILKLTESLTKFIIDTNRATNDQQKLAAEANSLTGLLIQLHCRVKEARSNDPWFNHAKFLVANNGPLEQFQHILEKIVQQTTSFSNRERLQAALTWKWTKSEVNDALNRIERLKTLINIALTNDAFALSQAIHGEIPNLTTRTSEIQLGVEELKVYASRDLQNKLSSWLRVPDPSTNYQAALKKRHAQTGSWLLATALQDIIQEASLQADAVVAYFYFDFNDVQKHHTQTAIRCLVFQFALQMPECLAALEQLYQQCNNGSQAPSEGAIRAILYDALALPRRKYIIIDALDECTDHENLLQFLQDLEVSQREVCVLATSRRERDIEEELQHIATETVDIQSAVVDDDIRVYIDDRLVTDAKLKKWPSSVKDEIIRELMRKANGMFRWAYCQLEALRKCIKLSALRKTLLSLPKDLDETYARIIQNIDSNDQLEDAIKILQWLCFSERPLTTSELVEVLAIKSGEDCGFDPDEKLPDPMDIMAICSSLILCPMFATKKSPRAAFVTYCTWAKAIQMAIAGFLSLTTYWLSMPRFIGIST</sequence>
<evidence type="ECO:0000313" key="3">
    <source>
        <dbReference type="EMBL" id="KAK5937035.1"/>
    </source>
</evidence>
<evidence type="ECO:0000259" key="2">
    <source>
        <dbReference type="Pfam" id="PF24883"/>
    </source>
</evidence>
<evidence type="ECO:0000256" key="1">
    <source>
        <dbReference type="ARBA" id="ARBA00022737"/>
    </source>
</evidence>
<dbReference type="EMBL" id="JAVHJV010000020">
    <property type="protein sequence ID" value="KAK5937035.1"/>
    <property type="molecule type" value="Genomic_DNA"/>
</dbReference>
<keyword evidence="1" id="KW-0677">Repeat</keyword>